<dbReference type="Gene3D" id="2.40.150.20">
    <property type="entry name" value="Ribosomal protein L14"/>
    <property type="match status" value="1"/>
</dbReference>
<gene>
    <name evidence="4" type="ORF">MTR67_032089</name>
</gene>
<dbReference type="GO" id="GO:0003735">
    <property type="term" value="F:structural constituent of ribosome"/>
    <property type="evidence" value="ECO:0007669"/>
    <property type="project" value="InterPro"/>
</dbReference>
<evidence type="ECO:0000313" key="4">
    <source>
        <dbReference type="EMBL" id="WMV38704.1"/>
    </source>
</evidence>
<evidence type="ECO:0000313" key="5">
    <source>
        <dbReference type="Proteomes" id="UP001234989"/>
    </source>
</evidence>
<dbReference type="EMBL" id="CP133618">
    <property type="protein sequence ID" value="WMV38704.1"/>
    <property type="molecule type" value="Genomic_DNA"/>
</dbReference>
<sequence length="45" mass="5236">MPLERFEVVRAVIVCTCKELKYDNMMIIRHDNNVAVVIEQEGNSK</sequence>
<proteinExistence type="inferred from homology"/>
<dbReference type="InterPro" id="IPR036853">
    <property type="entry name" value="Ribosomal_uL14_sf"/>
</dbReference>
<keyword evidence="2" id="KW-0689">Ribosomal protein</keyword>
<reference evidence="4" key="1">
    <citation type="submission" date="2023-08" db="EMBL/GenBank/DDBJ databases">
        <title>A de novo genome assembly of Solanum verrucosum Schlechtendal, a Mexican diploid species geographically isolated from the other diploid A-genome species in potato relatives.</title>
        <authorList>
            <person name="Hosaka K."/>
        </authorList>
    </citation>
    <scope>NUCLEOTIDE SEQUENCE</scope>
    <source>
        <tissue evidence="4">Young leaves</tissue>
    </source>
</reference>
<keyword evidence="5" id="KW-1185">Reference proteome</keyword>
<evidence type="ECO:0000256" key="1">
    <source>
        <dbReference type="ARBA" id="ARBA00010745"/>
    </source>
</evidence>
<dbReference type="GO" id="GO:1990904">
    <property type="term" value="C:ribonucleoprotein complex"/>
    <property type="evidence" value="ECO:0007669"/>
    <property type="project" value="UniProtKB-KW"/>
</dbReference>
<evidence type="ECO:0000256" key="2">
    <source>
        <dbReference type="ARBA" id="ARBA00022980"/>
    </source>
</evidence>
<accession>A0AAF0ZIM6</accession>
<name>A0AAF0ZIM6_SOLVR</name>
<dbReference type="Proteomes" id="UP001234989">
    <property type="component" value="Chromosome 7"/>
</dbReference>
<evidence type="ECO:0000256" key="3">
    <source>
        <dbReference type="ARBA" id="ARBA00023274"/>
    </source>
</evidence>
<dbReference type="GO" id="GO:0006412">
    <property type="term" value="P:translation"/>
    <property type="evidence" value="ECO:0007669"/>
    <property type="project" value="InterPro"/>
</dbReference>
<keyword evidence="3" id="KW-0687">Ribonucleoprotein</keyword>
<dbReference type="Pfam" id="PF00238">
    <property type="entry name" value="Ribosomal_L14"/>
    <property type="match status" value="1"/>
</dbReference>
<protein>
    <submittedName>
        <fullName evidence="4">Uncharacterized protein</fullName>
    </submittedName>
</protein>
<comment type="similarity">
    <text evidence="1">Belongs to the universal ribosomal protein uL14 family.</text>
</comment>
<dbReference type="GO" id="GO:0005840">
    <property type="term" value="C:ribosome"/>
    <property type="evidence" value="ECO:0007669"/>
    <property type="project" value="UniProtKB-KW"/>
</dbReference>
<dbReference type="AlphaFoldDB" id="A0AAF0ZIM6"/>
<organism evidence="4 5">
    <name type="scientific">Solanum verrucosum</name>
    <dbReference type="NCBI Taxonomy" id="315347"/>
    <lineage>
        <taxon>Eukaryota</taxon>
        <taxon>Viridiplantae</taxon>
        <taxon>Streptophyta</taxon>
        <taxon>Embryophyta</taxon>
        <taxon>Tracheophyta</taxon>
        <taxon>Spermatophyta</taxon>
        <taxon>Magnoliopsida</taxon>
        <taxon>eudicotyledons</taxon>
        <taxon>Gunneridae</taxon>
        <taxon>Pentapetalae</taxon>
        <taxon>asterids</taxon>
        <taxon>lamiids</taxon>
        <taxon>Solanales</taxon>
        <taxon>Solanaceae</taxon>
        <taxon>Solanoideae</taxon>
        <taxon>Solaneae</taxon>
        <taxon>Solanum</taxon>
    </lineage>
</organism>
<dbReference type="InterPro" id="IPR000218">
    <property type="entry name" value="Ribosomal_uL14"/>
</dbReference>
<dbReference type="SUPFAM" id="SSF50193">
    <property type="entry name" value="Ribosomal protein L14"/>
    <property type="match status" value="1"/>
</dbReference>